<dbReference type="AlphaFoldDB" id="A0A364XZQ5"/>
<dbReference type="OrthoDB" id="675824at2"/>
<evidence type="ECO:0000313" key="3">
    <source>
        <dbReference type="Proteomes" id="UP000251889"/>
    </source>
</evidence>
<protein>
    <submittedName>
        <fullName evidence="2">DUF1330 domain-containing protein</fullName>
    </submittedName>
</protein>
<comment type="caution">
    <text evidence="2">The sequence shown here is derived from an EMBL/GenBank/DDBJ whole genome shotgun (WGS) entry which is preliminary data.</text>
</comment>
<dbReference type="Proteomes" id="UP000251889">
    <property type="component" value="Unassembled WGS sequence"/>
</dbReference>
<dbReference type="EMBL" id="QMFY01000014">
    <property type="protein sequence ID" value="RAV98952.1"/>
    <property type="molecule type" value="Genomic_DNA"/>
</dbReference>
<gene>
    <name evidence="2" type="ORF">DQQ10_21900</name>
</gene>
<dbReference type="RefSeq" id="WP_112749061.1">
    <property type="nucleotide sequence ID" value="NZ_QMFY01000014.1"/>
</dbReference>
<reference evidence="2 3" key="1">
    <citation type="submission" date="2018-06" db="EMBL/GenBank/DDBJ databases">
        <title>Chryseolinea flavus sp. nov., a member of the phylum Bacteroidetes isolated from soil.</title>
        <authorList>
            <person name="Li Y."/>
            <person name="Wang J."/>
        </authorList>
    </citation>
    <scope>NUCLEOTIDE SEQUENCE [LARGE SCALE GENOMIC DNA]</scope>
    <source>
        <strain evidence="2 3">SDU1-6</strain>
    </source>
</reference>
<dbReference type="InterPro" id="IPR010753">
    <property type="entry name" value="DUF1330"/>
</dbReference>
<keyword evidence="3" id="KW-1185">Reference proteome</keyword>
<evidence type="ECO:0000313" key="2">
    <source>
        <dbReference type="EMBL" id="RAV98952.1"/>
    </source>
</evidence>
<sequence length="100" mass="11730">MIYVTQIVYIKEGEEQTFEEFESVAIPAIRKYNGKLLLRLRPGVDNVIESTIEKPYEIHIVEFASMADFESFKSDKDRLKFLHLKEKSVRAMMMIKGEKL</sequence>
<accession>A0A364XZQ5</accession>
<dbReference type="SUPFAM" id="SSF54909">
    <property type="entry name" value="Dimeric alpha+beta barrel"/>
    <property type="match status" value="1"/>
</dbReference>
<feature type="domain" description="DUF1330" evidence="1">
    <location>
        <begin position="12"/>
        <end position="95"/>
    </location>
</feature>
<name>A0A364XZQ5_9BACT</name>
<organism evidence="2 3">
    <name type="scientific">Pseudochryseolinea flava</name>
    <dbReference type="NCBI Taxonomy" id="2059302"/>
    <lineage>
        <taxon>Bacteria</taxon>
        <taxon>Pseudomonadati</taxon>
        <taxon>Bacteroidota</taxon>
        <taxon>Cytophagia</taxon>
        <taxon>Cytophagales</taxon>
        <taxon>Fulvivirgaceae</taxon>
        <taxon>Pseudochryseolinea</taxon>
    </lineage>
</organism>
<dbReference type="Pfam" id="PF07045">
    <property type="entry name" value="DUF1330"/>
    <property type="match status" value="1"/>
</dbReference>
<dbReference type="Gene3D" id="3.30.70.100">
    <property type="match status" value="1"/>
</dbReference>
<proteinExistence type="predicted"/>
<dbReference type="InterPro" id="IPR011008">
    <property type="entry name" value="Dimeric_a/b-barrel"/>
</dbReference>
<evidence type="ECO:0000259" key="1">
    <source>
        <dbReference type="Pfam" id="PF07045"/>
    </source>
</evidence>